<keyword evidence="5" id="KW-1185">Reference proteome</keyword>
<dbReference type="Gene3D" id="2.40.50.40">
    <property type="match status" value="1"/>
</dbReference>
<keyword evidence="2" id="KW-0472">Membrane</keyword>
<evidence type="ECO:0000313" key="3">
    <source>
        <dbReference type="EMBL" id="EJT68963.1"/>
    </source>
</evidence>
<dbReference type="SUPFAM" id="SSF54160">
    <property type="entry name" value="Chromo domain-like"/>
    <property type="match status" value="1"/>
</dbReference>
<evidence type="ECO:0000313" key="4">
    <source>
        <dbReference type="EnsemblFungi" id="EJT68963"/>
    </source>
</evidence>
<reference evidence="3" key="2">
    <citation type="submission" date="2010-07" db="EMBL/GenBank/DDBJ databases">
        <authorList>
            <consortium name="The Broad Institute Genome Sequencing Platform"/>
            <consortium name="Broad Institute Genome Sequencing Center for Infectious Disease"/>
            <person name="Ma L.-J."/>
            <person name="Dead R."/>
            <person name="Young S."/>
            <person name="Zeng Q."/>
            <person name="Koehrsen M."/>
            <person name="Alvarado L."/>
            <person name="Berlin A."/>
            <person name="Chapman S.B."/>
            <person name="Chen Z."/>
            <person name="Freedman E."/>
            <person name="Gellesch M."/>
            <person name="Goldberg J."/>
            <person name="Griggs A."/>
            <person name="Gujja S."/>
            <person name="Heilman E.R."/>
            <person name="Heiman D."/>
            <person name="Hepburn T."/>
            <person name="Howarth C."/>
            <person name="Jen D."/>
            <person name="Larson L."/>
            <person name="Mehta T."/>
            <person name="Neiman D."/>
            <person name="Pearson M."/>
            <person name="Roberts A."/>
            <person name="Saif S."/>
            <person name="Shea T."/>
            <person name="Shenoy N."/>
            <person name="Sisk P."/>
            <person name="Stolte C."/>
            <person name="Sykes S."/>
            <person name="Walk T."/>
            <person name="White J."/>
            <person name="Yandava C."/>
            <person name="Haas B."/>
            <person name="Nusbaum C."/>
            <person name="Birren B."/>
        </authorList>
    </citation>
    <scope>NUCLEOTIDE SEQUENCE</scope>
    <source>
        <strain evidence="3">R3-111a-1</strain>
    </source>
</reference>
<evidence type="ECO:0000313" key="5">
    <source>
        <dbReference type="Proteomes" id="UP000006039"/>
    </source>
</evidence>
<dbReference type="HOGENOM" id="CLU_1578611_0_0_1"/>
<protein>
    <recommendedName>
        <fullName evidence="6">Chromo domain-containing protein</fullName>
    </recommendedName>
</protein>
<dbReference type="VEuPathDB" id="FungiDB:GGTG_13469"/>
<accession>J3PIY9</accession>
<dbReference type="EMBL" id="GL385408">
    <property type="protein sequence ID" value="EJT68963.1"/>
    <property type="molecule type" value="Genomic_DNA"/>
</dbReference>
<gene>
    <name evidence="4" type="primary">20353927</name>
    <name evidence="3" type="ORF">GGTG_13469</name>
</gene>
<reference evidence="3" key="3">
    <citation type="submission" date="2010-09" db="EMBL/GenBank/DDBJ databases">
        <title>Annotation of Gaeumannomyces graminis var. tritici R3-111a-1.</title>
        <authorList>
            <consortium name="The Broad Institute Genome Sequencing Platform"/>
            <person name="Ma L.-J."/>
            <person name="Dead R."/>
            <person name="Young S.K."/>
            <person name="Zeng Q."/>
            <person name="Gargeya S."/>
            <person name="Fitzgerald M."/>
            <person name="Haas B."/>
            <person name="Abouelleil A."/>
            <person name="Alvarado L."/>
            <person name="Arachchi H.M."/>
            <person name="Berlin A."/>
            <person name="Brown A."/>
            <person name="Chapman S.B."/>
            <person name="Chen Z."/>
            <person name="Dunbar C."/>
            <person name="Freedman E."/>
            <person name="Gearin G."/>
            <person name="Gellesch M."/>
            <person name="Goldberg J."/>
            <person name="Griggs A."/>
            <person name="Gujja S."/>
            <person name="Heiman D."/>
            <person name="Howarth C."/>
            <person name="Larson L."/>
            <person name="Lui A."/>
            <person name="MacDonald P.J.P."/>
            <person name="Mehta T."/>
            <person name="Montmayeur A."/>
            <person name="Murphy C."/>
            <person name="Neiman D."/>
            <person name="Pearson M."/>
            <person name="Priest M."/>
            <person name="Roberts A."/>
            <person name="Saif S."/>
            <person name="Shea T."/>
            <person name="Shenoy N."/>
            <person name="Sisk P."/>
            <person name="Stolte C."/>
            <person name="Sykes S."/>
            <person name="Yandava C."/>
            <person name="Wortman J."/>
            <person name="Nusbaum C."/>
            <person name="Birren B."/>
        </authorList>
    </citation>
    <scope>NUCLEOTIDE SEQUENCE</scope>
    <source>
        <strain evidence="3">R3-111a-1</strain>
    </source>
</reference>
<reference evidence="4" key="5">
    <citation type="submission" date="2018-04" db="UniProtKB">
        <authorList>
            <consortium name="EnsemblFungi"/>
        </authorList>
    </citation>
    <scope>IDENTIFICATION</scope>
    <source>
        <strain evidence="4">R3-111a-1</strain>
    </source>
</reference>
<dbReference type="GeneID" id="20353927"/>
<feature type="transmembrane region" description="Helical" evidence="2">
    <location>
        <begin position="54"/>
        <end position="72"/>
    </location>
</feature>
<proteinExistence type="predicted"/>
<dbReference type="RefSeq" id="XP_009229639.1">
    <property type="nucleotide sequence ID" value="XM_009231375.1"/>
</dbReference>
<dbReference type="AlphaFoldDB" id="J3PIY9"/>
<reference evidence="4" key="4">
    <citation type="journal article" date="2015" name="G3 (Bethesda)">
        <title>Genome sequences of three phytopathogenic species of the Magnaporthaceae family of fungi.</title>
        <authorList>
            <person name="Okagaki L.H."/>
            <person name="Nunes C.C."/>
            <person name="Sailsbery J."/>
            <person name="Clay B."/>
            <person name="Brown D."/>
            <person name="John T."/>
            <person name="Oh Y."/>
            <person name="Young N."/>
            <person name="Fitzgerald M."/>
            <person name="Haas B.J."/>
            <person name="Zeng Q."/>
            <person name="Young S."/>
            <person name="Adiconis X."/>
            <person name="Fan L."/>
            <person name="Levin J.Z."/>
            <person name="Mitchell T.K."/>
            <person name="Okubara P.A."/>
            <person name="Farman M.L."/>
            <person name="Kohn L.M."/>
            <person name="Birren B."/>
            <person name="Ma L.-J."/>
            <person name="Dean R.A."/>
        </authorList>
    </citation>
    <scope>NUCLEOTIDE SEQUENCE</scope>
    <source>
        <strain evidence="4">R3-111a-1</strain>
    </source>
</reference>
<evidence type="ECO:0000256" key="1">
    <source>
        <dbReference type="ARBA" id="ARBA00011353"/>
    </source>
</evidence>
<name>J3PIY9_GAET3</name>
<reference evidence="5" key="1">
    <citation type="submission" date="2010-07" db="EMBL/GenBank/DDBJ databases">
        <title>The genome sequence of Gaeumannomyces graminis var. tritici strain R3-111a-1.</title>
        <authorList>
            <consortium name="The Broad Institute Genome Sequencing Platform"/>
            <person name="Ma L.-J."/>
            <person name="Dead R."/>
            <person name="Young S."/>
            <person name="Zeng Q."/>
            <person name="Koehrsen M."/>
            <person name="Alvarado L."/>
            <person name="Berlin A."/>
            <person name="Chapman S.B."/>
            <person name="Chen Z."/>
            <person name="Freedman E."/>
            <person name="Gellesch M."/>
            <person name="Goldberg J."/>
            <person name="Griggs A."/>
            <person name="Gujja S."/>
            <person name="Heilman E.R."/>
            <person name="Heiman D."/>
            <person name="Hepburn T."/>
            <person name="Howarth C."/>
            <person name="Jen D."/>
            <person name="Larson L."/>
            <person name="Mehta T."/>
            <person name="Neiman D."/>
            <person name="Pearson M."/>
            <person name="Roberts A."/>
            <person name="Saif S."/>
            <person name="Shea T."/>
            <person name="Shenoy N."/>
            <person name="Sisk P."/>
            <person name="Stolte C."/>
            <person name="Sykes S."/>
            <person name="Walk T."/>
            <person name="White J."/>
            <person name="Yandava C."/>
            <person name="Haas B."/>
            <person name="Nusbaum C."/>
            <person name="Birren B."/>
        </authorList>
    </citation>
    <scope>NUCLEOTIDE SEQUENCE [LARGE SCALE GENOMIC DNA]</scope>
    <source>
        <strain evidence="5">R3-111a-1</strain>
    </source>
</reference>
<dbReference type="InterPro" id="IPR016197">
    <property type="entry name" value="Chromo-like_dom_sf"/>
</dbReference>
<organism evidence="3">
    <name type="scientific">Gaeumannomyces tritici (strain R3-111a-1)</name>
    <name type="common">Wheat and barley take-all root rot fungus</name>
    <name type="synonym">Gaeumannomyces graminis var. tritici</name>
    <dbReference type="NCBI Taxonomy" id="644352"/>
    <lineage>
        <taxon>Eukaryota</taxon>
        <taxon>Fungi</taxon>
        <taxon>Dikarya</taxon>
        <taxon>Ascomycota</taxon>
        <taxon>Pezizomycotina</taxon>
        <taxon>Sordariomycetes</taxon>
        <taxon>Sordariomycetidae</taxon>
        <taxon>Magnaporthales</taxon>
        <taxon>Magnaporthaceae</taxon>
        <taxon>Gaeumannomyces</taxon>
    </lineage>
</organism>
<keyword evidence="2" id="KW-0812">Transmembrane</keyword>
<dbReference type="CDD" id="cd00024">
    <property type="entry name" value="CD_CSD"/>
    <property type="match status" value="1"/>
</dbReference>
<evidence type="ECO:0008006" key="6">
    <source>
        <dbReference type="Google" id="ProtNLM"/>
    </source>
</evidence>
<keyword evidence="2" id="KW-1133">Transmembrane helix</keyword>
<dbReference type="Proteomes" id="UP000006039">
    <property type="component" value="Unassembled WGS sequence"/>
</dbReference>
<sequence>MHRLRNLSALGSADQVSTVAKWAGTTSAASGHPLLHPYFTPTPLLHPYFTPPHWISRAAIFACAVLVWPRLFQLRHKANRRQGSTPLSAYSTSFGTTSLRTTTSVDARPSRVRVRLQVQGEWLGYDLKDCTWQTVEDLEGAKKVEKYETDRARIAALKSGRERLHKHKS</sequence>
<comment type="subunit">
    <text evidence="1">Component of the NuA4 histone acetyltransferase complex.</text>
</comment>
<dbReference type="EnsemblFungi" id="EJT68963">
    <property type="protein sequence ID" value="EJT68963"/>
    <property type="gene ID" value="GGTG_13469"/>
</dbReference>
<evidence type="ECO:0000256" key="2">
    <source>
        <dbReference type="SAM" id="Phobius"/>
    </source>
</evidence>